<dbReference type="InterPro" id="IPR000823">
    <property type="entry name" value="Peroxidase_pln"/>
</dbReference>
<gene>
    <name evidence="13" type="ORF">HPP92_004033</name>
</gene>
<feature type="compositionally biased region" description="Basic and acidic residues" evidence="11">
    <location>
        <begin position="8"/>
        <end position="22"/>
    </location>
</feature>
<keyword evidence="9" id="KW-0408">Iron</keyword>
<evidence type="ECO:0000256" key="9">
    <source>
        <dbReference type="ARBA" id="ARBA00023004"/>
    </source>
</evidence>
<dbReference type="PROSITE" id="PS50873">
    <property type="entry name" value="PEROXIDASE_4"/>
    <property type="match status" value="1"/>
</dbReference>
<evidence type="ECO:0000256" key="6">
    <source>
        <dbReference type="ARBA" id="ARBA00022723"/>
    </source>
</evidence>
<comment type="cofactor">
    <cofactor evidence="2">
        <name>Ca(2+)</name>
        <dbReference type="ChEBI" id="CHEBI:29108"/>
    </cofactor>
</comment>
<keyword evidence="4" id="KW-0575">Peroxidase</keyword>
<dbReference type="GO" id="GO:0020037">
    <property type="term" value="F:heme binding"/>
    <property type="evidence" value="ECO:0007669"/>
    <property type="project" value="InterPro"/>
</dbReference>
<evidence type="ECO:0000256" key="2">
    <source>
        <dbReference type="ARBA" id="ARBA00001913"/>
    </source>
</evidence>
<dbReference type="InterPro" id="IPR002016">
    <property type="entry name" value="Haem_peroxidase"/>
</dbReference>
<organism evidence="13 14">
    <name type="scientific">Vanilla planifolia</name>
    <name type="common">Vanilla</name>
    <dbReference type="NCBI Taxonomy" id="51239"/>
    <lineage>
        <taxon>Eukaryota</taxon>
        <taxon>Viridiplantae</taxon>
        <taxon>Streptophyta</taxon>
        <taxon>Embryophyta</taxon>
        <taxon>Tracheophyta</taxon>
        <taxon>Spermatophyta</taxon>
        <taxon>Magnoliopsida</taxon>
        <taxon>Liliopsida</taxon>
        <taxon>Asparagales</taxon>
        <taxon>Orchidaceae</taxon>
        <taxon>Vanilloideae</taxon>
        <taxon>Vanilleae</taxon>
        <taxon>Vanilla</taxon>
    </lineage>
</organism>
<dbReference type="GO" id="GO:0046872">
    <property type="term" value="F:metal ion binding"/>
    <property type="evidence" value="ECO:0007669"/>
    <property type="project" value="UniProtKB-KW"/>
</dbReference>
<evidence type="ECO:0000256" key="10">
    <source>
        <dbReference type="ARBA" id="ARBA00023324"/>
    </source>
</evidence>
<evidence type="ECO:0000256" key="7">
    <source>
        <dbReference type="ARBA" id="ARBA00022837"/>
    </source>
</evidence>
<dbReference type="Proteomes" id="UP000636800">
    <property type="component" value="Chromosome 1"/>
</dbReference>
<dbReference type="GO" id="GO:0006979">
    <property type="term" value="P:response to oxidative stress"/>
    <property type="evidence" value="ECO:0007669"/>
    <property type="project" value="InterPro"/>
</dbReference>
<keyword evidence="7" id="KW-0106">Calcium</keyword>
<name>A0A835VHS3_VANPL</name>
<feature type="region of interest" description="Disordered" evidence="11">
    <location>
        <begin position="1"/>
        <end position="63"/>
    </location>
</feature>
<keyword evidence="14" id="KW-1185">Reference proteome</keyword>
<sequence>MDGGTGAERCDYGESEHGEQRPSRPGVVPRQPGLEVLSKGAERTRHDGSVRGPHHRPGAVPILPAPHLQRHQHQSEIRGFQAGNCPNLLGFRGLLHSDQELFNNGTQDALVRQYARNRALFYSDFVAAMVRMGAISPLTGTNGEIRLNCRKVNS</sequence>
<dbReference type="PANTHER" id="PTHR31388">
    <property type="entry name" value="PEROXIDASE 72-RELATED"/>
    <property type="match status" value="1"/>
</dbReference>
<evidence type="ECO:0000256" key="5">
    <source>
        <dbReference type="ARBA" id="ARBA00022617"/>
    </source>
</evidence>
<dbReference type="OrthoDB" id="4221926at2759"/>
<feature type="compositionally biased region" description="Basic and acidic residues" evidence="11">
    <location>
        <begin position="40"/>
        <end position="49"/>
    </location>
</feature>
<dbReference type="GO" id="GO:0140825">
    <property type="term" value="F:lactoperoxidase activity"/>
    <property type="evidence" value="ECO:0007669"/>
    <property type="project" value="UniProtKB-EC"/>
</dbReference>
<dbReference type="EMBL" id="JADCNL010000001">
    <property type="protein sequence ID" value="KAG0499342.1"/>
    <property type="molecule type" value="Genomic_DNA"/>
</dbReference>
<dbReference type="SUPFAM" id="SSF48113">
    <property type="entry name" value="Heme-dependent peroxidases"/>
    <property type="match status" value="1"/>
</dbReference>
<keyword evidence="5" id="KW-0349">Heme</keyword>
<dbReference type="Gene3D" id="1.10.420.10">
    <property type="entry name" value="Peroxidase, domain 2"/>
    <property type="match status" value="1"/>
</dbReference>
<reference evidence="13 14" key="1">
    <citation type="journal article" date="2020" name="Nat. Food">
        <title>A phased Vanilla planifolia genome enables genetic improvement of flavour and production.</title>
        <authorList>
            <person name="Hasing T."/>
            <person name="Tang H."/>
            <person name="Brym M."/>
            <person name="Khazi F."/>
            <person name="Huang T."/>
            <person name="Chambers A.H."/>
        </authorList>
    </citation>
    <scope>NUCLEOTIDE SEQUENCE [LARGE SCALE GENOMIC DNA]</scope>
    <source>
        <tissue evidence="13">Leaf</tissue>
    </source>
</reference>
<protein>
    <recommendedName>
        <fullName evidence="12">Plant heme peroxidase family profile domain-containing protein</fullName>
    </recommendedName>
</protein>
<dbReference type="PRINTS" id="PR00461">
    <property type="entry name" value="PLPEROXIDASE"/>
</dbReference>
<comment type="caution">
    <text evidence="13">The sequence shown here is derived from an EMBL/GenBank/DDBJ whole genome shotgun (WGS) entry which is preliminary data.</text>
</comment>
<comment type="catalytic activity">
    <reaction evidence="1">
        <text>2 a phenolic donor + H2O2 = 2 a phenolic radical donor + 2 H2O</text>
        <dbReference type="Rhea" id="RHEA:56136"/>
        <dbReference type="ChEBI" id="CHEBI:15377"/>
        <dbReference type="ChEBI" id="CHEBI:16240"/>
        <dbReference type="ChEBI" id="CHEBI:139520"/>
        <dbReference type="ChEBI" id="CHEBI:139521"/>
        <dbReference type="EC" id="1.11.1.7"/>
    </reaction>
</comment>
<feature type="domain" description="Plant heme peroxidase family profile" evidence="12">
    <location>
        <begin position="87"/>
        <end position="153"/>
    </location>
</feature>
<keyword evidence="8" id="KW-0560">Oxidoreductase</keyword>
<comment type="cofactor">
    <cofactor evidence="3">
        <name>heme b</name>
        <dbReference type="ChEBI" id="CHEBI:60344"/>
    </cofactor>
</comment>
<evidence type="ECO:0000313" key="14">
    <source>
        <dbReference type="Proteomes" id="UP000636800"/>
    </source>
</evidence>
<evidence type="ECO:0000256" key="11">
    <source>
        <dbReference type="SAM" id="MobiDB-lite"/>
    </source>
</evidence>
<dbReference type="InterPro" id="IPR010255">
    <property type="entry name" value="Haem_peroxidase_sf"/>
</dbReference>
<evidence type="ECO:0000259" key="12">
    <source>
        <dbReference type="PROSITE" id="PS50873"/>
    </source>
</evidence>
<proteinExistence type="predicted"/>
<evidence type="ECO:0000256" key="1">
    <source>
        <dbReference type="ARBA" id="ARBA00000189"/>
    </source>
</evidence>
<keyword evidence="6" id="KW-0479">Metal-binding</keyword>
<dbReference type="PANTHER" id="PTHR31388:SF5">
    <property type="entry name" value="PEROXIDASE"/>
    <property type="match status" value="1"/>
</dbReference>
<accession>A0A835VHS3</accession>
<keyword evidence="10" id="KW-0376">Hydrogen peroxide</keyword>
<evidence type="ECO:0000256" key="3">
    <source>
        <dbReference type="ARBA" id="ARBA00001970"/>
    </source>
</evidence>
<dbReference type="AlphaFoldDB" id="A0A835VHS3"/>
<evidence type="ECO:0000256" key="8">
    <source>
        <dbReference type="ARBA" id="ARBA00023002"/>
    </source>
</evidence>
<evidence type="ECO:0000313" key="13">
    <source>
        <dbReference type="EMBL" id="KAG0499342.1"/>
    </source>
</evidence>
<dbReference type="GO" id="GO:0042744">
    <property type="term" value="P:hydrogen peroxide catabolic process"/>
    <property type="evidence" value="ECO:0007669"/>
    <property type="project" value="UniProtKB-KW"/>
</dbReference>
<evidence type="ECO:0000256" key="4">
    <source>
        <dbReference type="ARBA" id="ARBA00022559"/>
    </source>
</evidence>